<evidence type="ECO:0000256" key="8">
    <source>
        <dbReference type="ARBA" id="ARBA00022723"/>
    </source>
</evidence>
<feature type="region of interest" description="Disordered" evidence="26">
    <location>
        <begin position="878"/>
        <end position="1040"/>
    </location>
</feature>
<dbReference type="GO" id="GO:0003964">
    <property type="term" value="F:RNA-directed DNA polymerase activity"/>
    <property type="evidence" value="ECO:0007669"/>
    <property type="project" value="UniProtKB-KW"/>
</dbReference>
<dbReference type="GO" id="GO:0005634">
    <property type="term" value="C:nucleus"/>
    <property type="evidence" value="ECO:0007669"/>
    <property type="project" value="UniProtKB-ARBA"/>
</dbReference>
<evidence type="ECO:0000256" key="26">
    <source>
        <dbReference type="SAM" id="MobiDB-lite"/>
    </source>
</evidence>
<keyword evidence="9" id="KW-0547">Nucleotide-binding</keyword>
<dbReference type="Pfam" id="PF07727">
    <property type="entry name" value="RVT_2"/>
    <property type="match status" value="1"/>
</dbReference>
<evidence type="ECO:0000256" key="5">
    <source>
        <dbReference type="ARBA" id="ARBA00022670"/>
    </source>
</evidence>
<dbReference type="PROSITE" id="PS50994">
    <property type="entry name" value="INTEGRASE"/>
    <property type="match status" value="1"/>
</dbReference>
<keyword evidence="21" id="KW-0496">Mitochondrion</keyword>
<organism evidence="28 29">
    <name type="scientific">Colletotrichum kahawae</name>
    <name type="common">Coffee berry disease fungus</name>
    <dbReference type="NCBI Taxonomy" id="34407"/>
    <lineage>
        <taxon>Eukaryota</taxon>
        <taxon>Fungi</taxon>
        <taxon>Dikarya</taxon>
        <taxon>Ascomycota</taxon>
        <taxon>Pezizomycotina</taxon>
        <taxon>Sordariomycetes</taxon>
        <taxon>Hypocreomycetidae</taxon>
        <taxon>Glomerellales</taxon>
        <taxon>Glomerellaceae</taxon>
        <taxon>Colletotrichum</taxon>
        <taxon>Colletotrichum gloeosporioides species complex</taxon>
    </lineage>
</organism>
<dbReference type="PANTHER" id="PTHR42648:SF11">
    <property type="entry name" value="TRANSPOSON TY4-P GAG-POL POLYPROTEIN"/>
    <property type="match status" value="1"/>
</dbReference>
<evidence type="ECO:0000256" key="1">
    <source>
        <dbReference type="ARBA" id="ARBA00002180"/>
    </source>
</evidence>
<evidence type="ECO:0000256" key="19">
    <source>
        <dbReference type="ARBA" id="ARBA00023113"/>
    </source>
</evidence>
<gene>
    <name evidence="28" type="ORF">CKAH01_18303</name>
</gene>
<keyword evidence="12" id="KW-0378">Hydrolase</keyword>
<dbReference type="InterPro" id="IPR025724">
    <property type="entry name" value="GAG-pre-integrase_dom"/>
</dbReference>
<evidence type="ECO:0000256" key="23">
    <source>
        <dbReference type="ARBA" id="ARBA00023268"/>
    </source>
</evidence>
<dbReference type="Pfam" id="PF22936">
    <property type="entry name" value="Pol_BBD"/>
    <property type="match status" value="1"/>
</dbReference>
<evidence type="ECO:0000256" key="6">
    <source>
        <dbReference type="ARBA" id="ARBA00022695"/>
    </source>
</evidence>
<dbReference type="Proteomes" id="UP001281614">
    <property type="component" value="Unassembled WGS sequence"/>
</dbReference>
<evidence type="ECO:0000313" key="29">
    <source>
        <dbReference type="Proteomes" id="UP001281614"/>
    </source>
</evidence>
<dbReference type="InterPro" id="IPR054722">
    <property type="entry name" value="PolX-like_BBD"/>
</dbReference>
<keyword evidence="3" id="KW-0815">Transposition</keyword>
<dbReference type="PANTHER" id="PTHR42648">
    <property type="entry name" value="TRANSPOSASE, PUTATIVE-RELATED"/>
    <property type="match status" value="1"/>
</dbReference>
<keyword evidence="4" id="KW-1188">Viral release from host cell</keyword>
<keyword evidence="17 28" id="KW-0695">RNA-directed DNA polymerase</keyword>
<keyword evidence="8" id="KW-0479">Metal-binding</keyword>
<keyword evidence="22" id="KW-0233">DNA recombination</keyword>
<dbReference type="InterPro" id="IPR013103">
    <property type="entry name" value="RVT_2"/>
</dbReference>
<evidence type="ECO:0000256" key="15">
    <source>
        <dbReference type="ARBA" id="ARBA00022884"/>
    </source>
</evidence>
<keyword evidence="18" id="KW-0239">DNA-directed DNA polymerase</keyword>
<dbReference type="InterPro" id="IPR039537">
    <property type="entry name" value="Retrotran_Ty1/copia-like"/>
</dbReference>
<keyword evidence="19" id="KW-0917">Virion maturation</keyword>
<evidence type="ECO:0000256" key="2">
    <source>
        <dbReference type="ARBA" id="ARBA00004173"/>
    </source>
</evidence>
<protein>
    <submittedName>
        <fullName evidence="28">Reverse transcriptase domain protein</fullName>
    </submittedName>
</protein>
<feature type="region of interest" description="Disordered" evidence="26">
    <location>
        <begin position="1331"/>
        <end position="1359"/>
    </location>
</feature>
<keyword evidence="20" id="KW-0238">DNA-binding</keyword>
<evidence type="ECO:0000256" key="20">
    <source>
        <dbReference type="ARBA" id="ARBA00023125"/>
    </source>
</evidence>
<keyword evidence="16" id="KW-0229">DNA integration</keyword>
<keyword evidence="13" id="KW-0067">ATP-binding</keyword>
<dbReference type="GO" id="GO:0004190">
    <property type="term" value="F:aspartic-type endopeptidase activity"/>
    <property type="evidence" value="ECO:0007669"/>
    <property type="project" value="UniProtKB-KW"/>
</dbReference>
<evidence type="ECO:0000256" key="14">
    <source>
        <dbReference type="ARBA" id="ARBA00022842"/>
    </source>
</evidence>
<keyword evidence="6" id="KW-0548">Nucleotidyltransferase</keyword>
<dbReference type="InterPro" id="IPR036397">
    <property type="entry name" value="RNaseH_sf"/>
</dbReference>
<evidence type="ECO:0000313" key="28">
    <source>
        <dbReference type="EMBL" id="KAK2744995.1"/>
    </source>
</evidence>
<comment type="subcellular location">
    <subcellularLocation>
        <location evidence="2">Mitochondrion</location>
    </subcellularLocation>
</comment>
<dbReference type="GO" id="GO:0005739">
    <property type="term" value="C:mitochondrion"/>
    <property type="evidence" value="ECO:0007669"/>
    <property type="project" value="UniProtKB-SubCell"/>
</dbReference>
<keyword evidence="5" id="KW-0645">Protease</keyword>
<evidence type="ECO:0000256" key="7">
    <source>
        <dbReference type="ARBA" id="ARBA00022722"/>
    </source>
</evidence>
<comment type="caution">
    <text evidence="28">The sequence shown here is derived from an EMBL/GenBank/DDBJ whole genome shotgun (WGS) entry which is preliminary data.</text>
</comment>
<dbReference type="GO" id="GO:0003677">
    <property type="term" value="F:DNA binding"/>
    <property type="evidence" value="ECO:0007669"/>
    <property type="project" value="UniProtKB-KW"/>
</dbReference>
<evidence type="ECO:0000256" key="12">
    <source>
        <dbReference type="ARBA" id="ARBA00022801"/>
    </source>
</evidence>
<evidence type="ECO:0000256" key="9">
    <source>
        <dbReference type="ARBA" id="ARBA00022741"/>
    </source>
</evidence>
<dbReference type="Pfam" id="PF13976">
    <property type="entry name" value="gag_pre-integrs"/>
    <property type="match status" value="1"/>
</dbReference>
<keyword evidence="10" id="KW-0064">Aspartyl protease</keyword>
<keyword evidence="29" id="KW-1185">Reference proteome</keyword>
<dbReference type="SUPFAM" id="SSF56672">
    <property type="entry name" value="DNA/RNA polymerases"/>
    <property type="match status" value="1"/>
</dbReference>
<comment type="function">
    <text evidence="1">The aspartyl protease (PR) mediates the proteolytic cleavages of the Gag and Gag-Pol polyproteins after assembly of the VLP.</text>
</comment>
<keyword evidence="23" id="KW-0511">Multifunctional enzyme</keyword>
<evidence type="ECO:0000256" key="25">
    <source>
        <dbReference type="ARBA" id="ARBA00049244"/>
    </source>
</evidence>
<dbReference type="GO" id="GO:0015074">
    <property type="term" value="P:DNA integration"/>
    <property type="evidence" value="ECO:0007669"/>
    <property type="project" value="UniProtKB-KW"/>
</dbReference>
<evidence type="ECO:0000256" key="4">
    <source>
        <dbReference type="ARBA" id="ARBA00022612"/>
    </source>
</evidence>
<dbReference type="GO" id="GO:0006310">
    <property type="term" value="P:DNA recombination"/>
    <property type="evidence" value="ECO:0007669"/>
    <property type="project" value="UniProtKB-KW"/>
</dbReference>
<dbReference type="Pfam" id="PF25597">
    <property type="entry name" value="SH3_retrovirus"/>
    <property type="match status" value="1"/>
</dbReference>
<sequence length="1359" mass="155934">MDTAKYIQRLQNDSDWTKWFNSLRMVATVHDVWDYIDPDQAVVNMKPQPNYPDDVSLANFSNLLNLEKAKFELREREYRRVQQSLNDVLKWIISTVAAQHMNQVSRHSSLRDMIKSLKENLAPSSQARQELVKRRYILHLESIKRQNIIDWLNTYLEIMEEARVLDIISMSDPREQVRDFLRAVKTVAPDWATPEAHQMAKKTLERPKKGERWHGAIAASEFRNWIRSEHPDWLEGKMKTTSFATWQGRDEEDKKVGRKSSDWTPECPACPGQKHFAETCAHFNPTIRKSTYNPNVSSNKRAIEKAQNFLKNNPRVKIRIDKFNQKNNVQTTITTSSHFTKDGEDSDGSLSSSYFNEEPRIPAASLFSGSPLKNSVIVDSGSSYHICNNLKRMRDLDYSSQQQVLTGGGHVTAIAKGTMVVKPNRGGPHKKGFIVRSVLYIPDYPVSLLGTEPLKKIGLFFTVRHPGLENSKGELLFTTPWQHGQYLLDYVASEESTSSFNNTPVSNKQVRFELPNQEKAKPGHPSTTEPLRPSKAEAMLWHERLGHPSAQALTRMLKTTKGIQMEGISKDECVACSTGKAMQKVSRRKPDHNPTAPGDYISMDFFVISKAYNNERVIILIRDEWSGFTWIRGLRARKEGLQALSQIVAFLEQQYSFRVSIIRLDWDTALRNAFDLWAATEGYLIQRSADYTGAQNPAERAGGIIFMIVRALRFQSRFPEELGPELIRAAVYLGNRMPRKRHNWQTPEGVVNSWLNSRPNATHQRPEMPQMAHLRRYGCRAYPLTVTYKSGQQKSNKTEPRAHVGYLCGYDSTSIYRIWIPALNEIMRTRDVTFDESKLYDPREEDTSMLHKLELEEQFNQLEIPFPDPIREELPMDSSLWESDNPHQPQVPINTGQLRKEINSKGIVTPEESMEPESDQLPPQTSPTAEGVGDQEEDQENNQDNSVQDFQQEPTPNSDNFQTQAEEEEEILPTIEVATQDETTTSSQVGRRGRPIGRRNNNIYNREVPIGQINHQPESATRSSRRLKQSSQKSTSFFQSTDSIKDKYQWDSSAQGLGSVHRKDLPKPPSNWNEAKSHPYWPKWLAAMHIENRAVWQKGTFELSRLEDVNRELFRILPLKWVFTYKTNKHGYLLKFKARICVRGDLQPLNGMETYASTLAGRSFRSLMAIVARFDLETLQLDAVNAFTNATLDETVYVWFPPGFSRPGYCLILRKALYGLRRSPLLWQKSIDTTLKSLGLAPLDEDDCVYVGKGITVFIFVDDIAIVYRKRHTHTANDIVSGLKAAYEMKELGELNVFLGIRIIRDRKKRKLWLSLDNYISKICDDFQVDKRRRPPGTPMATDSLTPNEQQATPREIYQ</sequence>
<dbReference type="GO" id="GO:0003887">
    <property type="term" value="F:DNA-directed DNA polymerase activity"/>
    <property type="evidence" value="ECO:0007669"/>
    <property type="project" value="UniProtKB-KW"/>
</dbReference>
<feature type="domain" description="Integrase catalytic" evidence="27">
    <location>
        <begin position="593"/>
        <end position="755"/>
    </location>
</feature>
<dbReference type="InterPro" id="IPR001584">
    <property type="entry name" value="Integrase_cat-core"/>
</dbReference>
<evidence type="ECO:0000259" key="27">
    <source>
        <dbReference type="PROSITE" id="PS50994"/>
    </source>
</evidence>
<feature type="compositionally biased region" description="Polar residues" evidence="26">
    <location>
        <begin position="1341"/>
        <end position="1353"/>
    </location>
</feature>
<dbReference type="GO" id="GO:0046872">
    <property type="term" value="F:metal ion binding"/>
    <property type="evidence" value="ECO:0007669"/>
    <property type="project" value="UniProtKB-KW"/>
</dbReference>
<keyword evidence="15" id="KW-0694">RNA-binding</keyword>
<evidence type="ECO:0000256" key="21">
    <source>
        <dbReference type="ARBA" id="ARBA00023128"/>
    </source>
</evidence>
<dbReference type="GO" id="GO:0004519">
    <property type="term" value="F:endonuclease activity"/>
    <property type="evidence" value="ECO:0007669"/>
    <property type="project" value="UniProtKB-KW"/>
</dbReference>
<dbReference type="GO" id="GO:0005524">
    <property type="term" value="F:ATP binding"/>
    <property type="evidence" value="ECO:0007669"/>
    <property type="project" value="UniProtKB-KW"/>
</dbReference>
<comment type="catalytic activity">
    <reaction evidence="25">
        <text>DNA(n) + a 2'-deoxyribonucleoside 5'-triphosphate = DNA(n+1) + diphosphate</text>
        <dbReference type="Rhea" id="RHEA:22508"/>
        <dbReference type="Rhea" id="RHEA-COMP:17339"/>
        <dbReference type="Rhea" id="RHEA-COMP:17340"/>
        <dbReference type="ChEBI" id="CHEBI:33019"/>
        <dbReference type="ChEBI" id="CHEBI:61560"/>
        <dbReference type="ChEBI" id="CHEBI:173112"/>
        <dbReference type="EC" id="2.7.7.7"/>
    </reaction>
</comment>
<feature type="compositionally biased region" description="Low complexity" evidence="26">
    <location>
        <begin position="1029"/>
        <end position="1040"/>
    </location>
</feature>
<dbReference type="InterPro" id="IPR012337">
    <property type="entry name" value="RNaseH-like_sf"/>
</dbReference>
<evidence type="ECO:0000256" key="24">
    <source>
        <dbReference type="ARBA" id="ARBA00048173"/>
    </source>
</evidence>
<dbReference type="GO" id="GO:0003723">
    <property type="term" value="F:RNA binding"/>
    <property type="evidence" value="ECO:0007669"/>
    <property type="project" value="UniProtKB-KW"/>
</dbReference>
<feature type="compositionally biased region" description="Polar residues" evidence="26">
    <location>
        <begin position="980"/>
        <end position="989"/>
    </location>
</feature>
<dbReference type="SUPFAM" id="SSF53098">
    <property type="entry name" value="Ribonuclease H-like"/>
    <property type="match status" value="1"/>
</dbReference>
<evidence type="ECO:0000256" key="22">
    <source>
        <dbReference type="ARBA" id="ARBA00023172"/>
    </source>
</evidence>
<keyword evidence="7" id="KW-0540">Nuclease</keyword>
<evidence type="ECO:0000256" key="16">
    <source>
        <dbReference type="ARBA" id="ARBA00022908"/>
    </source>
</evidence>
<dbReference type="InterPro" id="IPR057670">
    <property type="entry name" value="SH3_retrovirus"/>
</dbReference>
<dbReference type="GO" id="GO:0006508">
    <property type="term" value="P:proteolysis"/>
    <property type="evidence" value="ECO:0007669"/>
    <property type="project" value="UniProtKB-KW"/>
</dbReference>
<feature type="compositionally biased region" description="Polar residues" evidence="26">
    <location>
        <begin position="880"/>
        <end position="897"/>
    </location>
</feature>
<evidence type="ECO:0000256" key="3">
    <source>
        <dbReference type="ARBA" id="ARBA00022578"/>
    </source>
</evidence>
<dbReference type="EMBL" id="VYYT01000306">
    <property type="protein sequence ID" value="KAK2744995.1"/>
    <property type="molecule type" value="Genomic_DNA"/>
</dbReference>
<keyword evidence="18" id="KW-0808">Transferase</keyword>
<accession>A0AAD9Y6W2</accession>
<dbReference type="GO" id="GO:0032196">
    <property type="term" value="P:transposition"/>
    <property type="evidence" value="ECO:0007669"/>
    <property type="project" value="UniProtKB-KW"/>
</dbReference>
<evidence type="ECO:0000256" key="18">
    <source>
        <dbReference type="ARBA" id="ARBA00022932"/>
    </source>
</evidence>
<name>A0AAD9Y6W2_COLKA</name>
<feature type="compositionally biased region" description="Polar residues" evidence="26">
    <location>
        <begin position="946"/>
        <end position="964"/>
    </location>
</feature>
<evidence type="ECO:0000256" key="17">
    <source>
        <dbReference type="ARBA" id="ARBA00022918"/>
    </source>
</evidence>
<evidence type="ECO:0000256" key="13">
    <source>
        <dbReference type="ARBA" id="ARBA00022840"/>
    </source>
</evidence>
<comment type="catalytic activity">
    <reaction evidence="24">
        <text>DNA(n) + a 2'-deoxyribonucleoside 5'-triphosphate = DNA(n+1) + diphosphate</text>
        <dbReference type="Rhea" id="RHEA:22508"/>
        <dbReference type="Rhea" id="RHEA-COMP:17339"/>
        <dbReference type="Rhea" id="RHEA-COMP:17340"/>
        <dbReference type="ChEBI" id="CHEBI:33019"/>
        <dbReference type="ChEBI" id="CHEBI:61560"/>
        <dbReference type="ChEBI" id="CHEBI:173112"/>
        <dbReference type="EC" id="2.7.7.49"/>
    </reaction>
</comment>
<evidence type="ECO:0000256" key="11">
    <source>
        <dbReference type="ARBA" id="ARBA00022759"/>
    </source>
</evidence>
<dbReference type="Gene3D" id="3.30.420.10">
    <property type="entry name" value="Ribonuclease H-like superfamily/Ribonuclease H"/>
    <property type="match status" value="1"/>
</dbReference>
<keyword evidence="14" id="KW-0460">Magnesium</keyword>
<dbReference type="InterPro" id="IPR043502">
    <property type="entry name" value="DNA/RNA_pol_sf"/>
</dbReference>
<proteinExistence type="predicted"/>
<keyword evidence="11" id="KW-0255">Endonuclease</keyword>
<reference evidence="28" key="1">
    <citation type="submission" date="2023-02" db="EMBL/GenBank/DDBJ databases">
        <title>Colletotrichum kahawae CIFC_Que2 genome sequencing and assembly.</title>
        <authorList>
            <person name="Baroncelli R."/>
        </authorList>
    </citation>
    <scope>NUCLEOTIDE SEQUENCE</scope>
    <source>
        <strain evidence="28">CIFC_Que2</strain>
    </source>
</reference>
<evidence type="ECO:0000256" key="10">
    <source>
        <dbReference type="ARBA" id="ARBA00022750"/>
    </source>
</evidence>